<reference evidence="1" key="1">
    <citation type="submission" date="2021-02" db="EMBL/GenBank/DDBJ databases">
        <authorList>
            <person name="Nowell W R."/>
        </authorList>
    </citation>
    <scope>NUCLEOTIDE SEQUENCE</scope>
</reference>
<organism evidence="1 2">
    <name type="scientific">Rotaria magnacalcarata</name>
    <dbReference type="NCBI Taxonomy" id="392030"/>
    <lineage>
        <taxon>Eukaryota</taxon>
        <taxon>Metazoa</taxon>
        <taxon>Spiralia</taxon>
        <taxon>Gnathifera</taxon>
        <taxon>Rotifera</taxon>
        <taxon>Eurotatoria</taxon>
        <taxon>Bdelloidea</taxon>
        <taxon>Philodinida</taxon>
        <taxon>Philodinidae</taxon>
        <taxon>Rotaria</taxon>
    </lineage>
</organism>
<name>A0A8S2VC72_9BILA</name>
<gene>
    <name evidence="1" type="ORF">SMN809_LOCUS29862</name>
</gene>
<accession>A0A8S2VC72</accession>
<dbReference type="EMBL" id="CAJOBI010054469">
    <property type="protein sequence ID" value="CAF4387648.1"/>
    <property type="molecule type" value="Genomic_DNA"/>
</dbReference>
<sequence>MHIAIDSRPSLIHTVRLSLSLQYCSDLVLLLQRGVLPLLQQLNVTFERRNPHFDSRPVRFKVDEANLLTTDTARLRILSLRNLLMHCAL</sequence>
<dbReference type="AlphaFoldDB" id="A0A8S2VC72"/>
<proteinExistence type="predicted"/>
<dbReference type="Proteomes" id="UP000676336">
    <property type="component" value="Unassembled WGS sequence"/>
</dbReference>
<comment type="caution">
    <text evidence="1">The sequence shown here is derived from an EMBL/GenBank/DDBJ whole genome shotgun (WGS) entry which is preliminary data.</text>
</comment>
<evidence type="ECO:0000313" key="1">
    <source>
        <dbReference type="EMBL" id="CAF4387648.1"/>
    </source>
</evidence>
<evidence type="ECO:0000313" key="2">
    <source>
        <dbReference type="Proteomes" id="UP000676336"/>
    </source>
</evidence>
<protein>
    <submittedName>
        <fullName evidence="1">Uncharacterized protein</fullName>
    </submittedName>
</protein>
<feature type="non-terminal residue" evidence="1">
    <location>
        <position position="89"/>
    </location>
</feature>